<comment type="caution">
    <text evidence="1">The sequence shown here is derived from an EMBL/GenBank/DDBJ whole genome shotgun (WGS) entry which is preliminary data.</text>
</comment>
<dbReference type="SUPFAM" id="SSF81901">
    <property type="entry name" value="HCP-like"/>
    <property type="match status" value="1"/>
</dbReference>
<dbReference type="EMBL" id="JMIB01000039">
    <property type="protein sequence ID" value="KDM89973.1"/>
    <property type="molecule type" value="Genomic_DNA"/>
</dbReference>
<name>A0A066RRE2_9GAMM</name>
<evidence type="ECO:0000313" key="1">
    <source>
        <dbReference type="EMBL" id="KDM89973.1"/>
    </source>
</evidence>
<sequence>MTNSREISQLRQKQKAIRHLTHESYVALAKVDSPQESKFSIDGLGIIANRAIGKVLKLLSPDLTKIKELEMNFRENPSKDLARSLLTHARELLGKKMNADAVRVLSTLTRKKVQKAILLLGSIFMNGVKDRIGKLEFRHPQNAMKCLTLGFECGNIEAGYLLGALFRTFGQNQKAKEIFAQNMEKGCVKSAAEFIILLQIEAASSPDEKSKAIIEQRIKNLRTDLTYSPS</sequence>
<evidence type="ECO:0000313" key="2">
    <source>
        <dbReference type="Proteomes" id="UP000027192"/>
    </source>
</evidence>
<keyword evidence="2" id="KW-1185">Reference proteome</keyword>
<dbReference type="STRING" id="1654360.EA58_19710"/>
<dbReference type="RefSeq" id="WP_036756514.1">
    <property type="nucleotide sequence ID" value="NZ_JAGSGC010000004.1"/>
</dbReference>
<accession>A0A066RRE2</accession>
<reference evidence="1 2" key="1">
    <citation type="submission" date="2014-04" db="EMBL/GenBank/DDBJ databases">
        <title>Draft genome sequence of Photobacterium halotolerans S2753: a solonamide, ngercheumicin and holomycin producer.</title>
        <authorList>
            <person name="Machado H.R."/>
            <person name="Gram L."/>
        </authorList>
    </citation>
    <scope>NUCLEOTIDE SEQUENCE [LARGE SCALE GENOMIC DNA]</scope>
    <source>
        <strain evidence="1 2">S2753</strain>
    </source>
</reference>
<dbReference type="AlphaFoldDB" id="A0A066RRE2"/>
<gene>
    <name evidence="1" type="ORF">EA58_19710</name>
</gene>
<organism evidence="1 2">
    <name type="scientific">Photobacterium galatheae</name>
    <dbReference type="NCBI Taxonomy" id="1654360"/>
    <lineage>
        <taxon>Bacteria</taxon>
        <taxon>Pseudomonadati</taxon>
        <taxon>Pseudomonadota</taxon>
        <taxon>Gammaproteobacteria</taxon>
        <taxon>Vibrionales</taxon>
        <taxon>Vibrionaceae</taxon>
        <taxon>Photobacterium</taxon>
    </lineage>
</organism>
<proteinExistence type="predicted"/>
<protein>
    <submittedName>
        <fullName evidence="1">Uncharacterized protein</fullName>
    </submittedName>
</protein>
<dbReference type="Proteomes" id="UP000027192">
    <property type="component" value="Unassembled WGS sequence"/>
</dbReference>